<dbReference type="InterPro" id="IPR000573">
    <property type="entry name" value="AconitaseA/IPMdHydase_ssu_swvl"/>
</dbReference>
<dbReference type="InterPro" id="IPR018136">
    <property type="entry name" value="Aconitase_4Fe-4S_BS"/>
</dbReference>
<feature type="transmembrane region" description="Helical" evidence="12">
    <location>
        <begin position="1012"/>
        <end position="1039"/>
    </location>
</feature>
<evidence type="ECO:0000256" key="10">
    <source>
        <dbReference type="ARBA" id="ARBA00023501"/>
    </source>
</evidence>
<evidence type="ECO:0000313" key="16">
    <source>
        <dbReference type="Proteomes" id="UP001219518"/>
    </source>
</evidence>
<evidence type="ECO:0000256" key="2">
    <source>
        <dbReference type="ARBA" id="ARBA00007185"/>
    </source>
</evidence>
<protein>
    <recommendedName>
        <fullName evidence="4">Cytoplasmic aconitate hydratase</fullName>
        <ecNumber evidence="3">4.2.1.3</ecNumber>
    </recommendedName>
    <alternativeName>
        <fullName evidence="11">Citrate hydro-lyase</fullName>
    </alternativeName>
</protein>
<dbReference type="PANTHER" id="PTHR11670">
    <property type="entry name" value="ACONITASE/IRON-RESPONSIVE ELEMENT FAMILY MEMBER"/>
    <property type="match status" value="1"/>
</dbReference>
<evidence type="ECO:0000313" key="15">
    <source>
        <dbReference type="EMBL" id="KAK3915133.1"/>
    </source>
</evidence>
<evidence type="ECO:0000259" key="13">
    <source>
        <dbReference type="Pfam" id="PF00330"/>
    </source>
</evidence>
<dbReference type="CDD" id="cd01586">
    <property type="entry name" value="AcnA_IRP"/>
    <property type="match status" value="1"/>
</dbReference>
<dbReference type="SUPFAM" id="SSF53732">
    <property type="entry name" value="Aconitase iron-sulfur domain"/>
    <property type="match status" value="1"/>
</dbReference>
<evidence type="ECO:0000256" key="4">
    <source>
        <dbReference type="ARBA" id="ARBA00020255"/>
    </source>
</evidence>
<dbReference type="InterPro" id="IPR006249">
    <property type="entry name" value="Aconitase/IRP2"/>
</dbReference>
<keyword evidence="5" id="KW-0004">4Fe-4S</keyword>
<dbReference type="InterPro" id="IPR015928">
    <property type="entry name" value="Aconitase/3IPM_dehydase_swvl"/>
</dbReference>
<gene>
    <name evidence="15" type="ORF">KUF71_024410</name>
</gene>
<keyword evidence="16" id="KW-1185">Reference proteome</keyword>
<dbReference type="InterPro" id="IPR044137">
    <property type="entry name" value="AcnA_IRP_Swivel"/>
</dbReference>
<evidence type="ECO:0000256" key="6">
    <source>
        <dbReference type="ARBA" id="ARBA00022723"/>
    </source>
</evidence>
<keyword evidence="12" id="KW-1133">Transmembrane helix</keyword>
<dbReference type="EC" id="4.2.1.3" evidence="3"/>
<dbReference type="Gene3D" id="6.10.190.10">
    <property type="match status" value="1"/>
</dbReference>
<feature type="transmembrane region" description="Helical" evidence="12">
    <location>
        <begin position="1115"/>
        <end position="1133"/>
    </location>
</feature>
<accession>A0AAE1H5Y1</accession>
<evidence type="ECO:0000259" key="14">
    <source>
        <dbReference type="Pfam" id="PF00694"/>
    </source>
</evidence>
<reference evidence="15" key="1">
    <citation type="submission" date="2021-07" db="EMBL/GenBank/DDBJ databases">
        <authorList>
            <person name="Catto M.A."/>
            <person name="Jacobson A."/>
            <person name="Kennedy G."/>
            <person name="Labadie P."/>
            <person name="Hunt B.G."/>
            <person name="Srinivasan R."/>
        </authorList>
    </citation>
    <scope>NUCLEOTIDE SEQUENCE</scope>
    <source>
        <strain evidence="15">PL_HMW_Pooled</strain>
        <tissue evidence="15">Head</tissue>
    </source>
</reference>
<evidence type="ECO:0000256" key="7">
    <source>
        <dbReference type="ARBA" id="ARBA00023004"/>
    </source>
</evidence>
<dbReference type="GO" id="GO:0051539">
    <property type="term" value="F:4 iron, 4 sulfur cluster binding"/>
    <property type="evidence" value="ECO:0007669"/>
    <property type="project" value="UniProtKB-KW"/>
</dbReference>
<dbReference type="FunFam" id="3.20.19.10:FF:000001">
    <property type="entry name" value="Aconitate hydratase"/>
    <property type="match status" value="1"/>
</dbReference>
<reference evidence="15" key="2">
    <citation type="journal article" date="2023" name="BMC Genomics">
        <title>Pest status, molecular evolution, and epigenetic factors derived from the genome assembly of Frankliniella fusca, a thysanopteran phytovirus vector.</title>
        <authorList>
            <person name="Catto M.A."/>
            <person name="Labadie P.E."/>
            <person name="Jacobson A.L."/>
            <person name="Kennedy G.G."/>
            <person name="Srinivasan R."/>
            <person name="Hunt B.G."/>
        </authorList>
    </citation>
    <scope>NUCLEOTIDE SEQUENCE</scope>
    <source>
        <strain evidence="15">PL_HMW_Pooled</strain>
    </source>
</reference>
<evidence type="ECO:0000256" key="8">
    <source>
        <dbReference type="ARBA" id="ARBA00023014"/>
    </source>
</evidence>
<dbReference type="InterPro" id="IPR036008">
    <property type="entry name" value="Aconitase_4Fe-4S_dom"/>
</dbReference>
<dbReference type="InterPro" id="IPR001030">
    <property type="entry name" value="Acoase/IPM_deHydtase_lsu_aba"/>
</dbReference>
<keyword evidence="7" id="KW-0408">Iron</keyword>
<dbReference type="FunFam" id="3.30.499.10:FF:000005">
    <property type="entry name" value="cytoplasmic aconitate hydratase"/>
    <property type="match status" value="1"/>
</dbReference>
<evidence type="ECO:0000256" key="9">
    <source>
        <dbReference type="ARBA" id="ARBA00023239"/>
    </source>
</evidence>
<keyword evidence="12" id="KW-0812">Transmembrane</keyword>
<dbReference type="GO" id="GO:0046872">
    <property type="term" value="F:metal ion binding"/>
    <property type="evidence" value="ECO:0007669"/>
    <property type="project" value="UniProtKB-KW"/>
</dbReference>
<dbReference type="PRINTS" id="PR00415">
    <property type="entry name" value="ACONITASE"/>
</dbReference>
<dbReference type="GO" id="GO:0072350">
    <property type="term" value="P:tricarboxylic acid metabolic process"/>
    <property type="evidence" value="ECO:0007669"/>
    <property type="project" value="UniProtKB-ARBA"/>
</dbReference>
<dbReference type="Pfam" id="PF00330">
    <property type="entry name" value="Aconitase"/>
    <property type="match status" value="1"/>
</dbReference>
<comment type="similarity">
    <text evidence="2">Belongs to the aconitase/IPM isomerase family.</text>
</comment>
<organism evidence="15 16">
    <name type="scientific">Frankliniella fusca</name>
    <dbReference type="NCBI Taxonomy" id="407009"/>
    <lineage>
        <taxon>Eukaryota</taxon>
        <taxon>Metazoa</taxon>
        <taxon>Ecdysozoa</taxon>
        <taxon>Arthropoda</taxon>
        <taxon>Hexapoda</taxon>
        <taxon>Insecta</taxon>
        <taxon>Pterygota</taxon>
        <taxon>Neoptera</taxon>
        <taxon>Paraneoptera</taxon>
        <taxon>Thysanoptera</taxon>
        <taxon>Terebrantia</taxon>
        <taxon>Thripoidea</taxon>
        <taxon>Thripidae</taxon>
        <taxon>Frankliniella</taxon>
    </lineage>
</organism>
<dbReference type="NCBIfam" id="NF006757">
    <property type="entry name" value="PRK09277.1"/>
    <property type="match status" value="1"/>
</dbReference>
<evidence type="ECO:0000256" key="5">
    <source>
        <dbReference type="ARBA" id="ARBA00022485"/>
    </source>
</evidence>
<comment type="catalytic activity">
    <reaction evidence="10">
        <text>citrate = D-threo-isocitrate</text>
        <dbReference type="Rhea" id="RHEA:10336"/>
        <dbReference type="ChEBI" id="CHEBI:15562"/>
        <dbReference type="ChEBI" id="CHEBI:16947"/>
        <dbReference type="EC" id="4.2.1.3"/>
    </reaction>
</comment>
<feature type="transmembrane region" description="Helical" evidence="12">
    <location>
        <begin position="1089"/>
        <end position="1109"/>
    </location>
</feature>
<dbReference type="EMBL" id="JAHWGI010000406">
    <property type="protein sequence ID" value="KAK3915133.1"/>
    <property type="molecule type" value="Genomic_DNA"/>
</dbReference>
<dbReference type="NCBIfam" id="NF009520">
    <property type="entry name" value="PRK12881.1"/>
    <property type="match status" value="1"/>
</dbReference>
<dbReference type="NCBIfam" id="TIGR01341">
    <property type="entry name" value="aconitase_1"/>
    <property type="match status" value="1"/>
</dbReference>
<dbReference type="FunFam" id="3.30.499.10:FF:000002">
    <property type="entry name" value="Aconitate hydratase"/>
    <property type="match status" value="1"/>
</dbReference>
<evidence type="ECO:0000256" key="11">
    <source>
        <dbReference type="ARBA" id="ARBA00029682"/>
    </source>
</evidence>
<dbReference type="AlphaFoldDB" id="A0AAE1H5Y1"/>
<keyword evidence="12" id="KW-0472">Membrane</keyword>
<evidence type="ECO:0000256" key="1">
    <source>
        <dbReference type="ARBA" id="ARBA00001966"/>
    </source>
</evidence>
<dbReference type="SUPFAM" id="SSF52016">
    <property type="entry name" value="LeuD/IlvD-like"/>
    <property type="match status" value="1"/>
</dbReference>
<dbReference type="Proteomes" id="UP001219518">
    <property type="component" value="Unassembled WGS sequence"/>
</dbReference>
<comment type="caution">
    <text evidence="15">The sequence shown here is derived from an EMBL/GenBank/DDBJ whole genome shotgun (WGS) entry which is preliminary data.</text>
</comment>
<feature type="domain" description="Aconitase A/isopropylmalate dehydratase small subunit swivel" evidence="14">
    <location>
        <begin position="693"/>
        <end position="819"/>
    </location>
</feature>
<name>A0AAE1H5Y1_9NEOP</name>
<dbReference type="CDD" id="cd01580">
    <property type="entry name" value="AcnA_IRP_Swivel"/>
    <property type="match status" value="1"/>
</dbReference>
<sequence>MAGTNPYNKFLKEIEIGGTKYKFYDLPAIGADFDKLPFSIRVLLESAVRNCDNFQVKEDDVNKIFAWSKLQSEDAEVAFKPARVILQDFTGVPAVVDFAAMRDAVKQLGGDPNKINPICPSDLVIDHSVQADFTRSKDAAEKNQELEFERNQERFMFLKWGAKAFQNMLIVPPGSGIVHQVNLEYLARVVFSDQGVLYPDSVVGTDSHTTMINGLGVVGWGVGGIEAEAVMLGQAITMLLPKVVGYKITGKLNQYVTSTDLVLTITKHLRQLGVVGKFVEFFGPGVAELSIADRATISNMCPEYGATVGFFPVDDKALDYLRQTNRPGEKIKAMEKYLKTVRMFRDFRNASQDPIFSEIVELDLSTVVSSISGPKRPHDRVSVTDMLEDFKSCLVNKVGFKGYGLAPEVVNVTVPFIFEGREYTLRHGSVVLAAITSCTNTSNPSVMLGAGLLAKRAVEAGLTVAPYVKTSLSPGSGVVTYYLQESGVVPYLQTLGFDIVGYGCMTCIGNSGPLDDSVVEAIEKNNLVCCGVLSGNRNFEGRIHPSTRANYLASPMLVIAYAIAGRVDIDFEKEPLGHSNGKPVFLNDIWPTRSEIQAVESKYVIPAMFQEVYARIETGSQSWQKLSAPESTLYPWDESSTYIKRPPFFDGMTKQLPPASPIENAFCLLLLGDSVTTDHISPAGSIARNSPAARYLAARGLTPRDFNSYGSRRGNDAVMARGTFANIRLVNKLVSTTGPRTLHIPSGEEMDIFDAAERYKSENISLIAIAGKEYGSGSSRDWAAKGPYLLGLKAVIAESFERIHRSNLVGMGLVPLQFLPGQNAETLKLTGKERFSIIIPADCKPLQTITVQVSDGRSFDTIVRFDTDVDISYYRHGGVLNYMLTAAVSVLVGLMALLDAPSPAGGVKMNALRELLALFSCLPAQYFFMRRLPRARRVLEHLICAASVLEVTAPPSAQAVMSRTASRGRQVARCCAAYALLTAVVNLCVLMPDDGGTRVVEQLPSPLRLAALVAAKMAVAVAVASCLVAFYTCYALLLVAYTAAAALLSAVEDCARRPAGPRNLRAVCWAHSKVLMGVSMADAMFRDLYPLYMFVILSLPLVDTALFVSKGEADLITPATIPAVLAVFVPICLSGQRVQDTSTAACWGFYCGPWPEEGRQPRQLRAQAMAAATKVQCITMHGFGPLDRAACVRAASTWFRFLQILLSLQ</sequence>
<keyword evidence="8" id="KW-0411">Iron-sulfur</keyword>
<comment type="cofactor">
    <cofactor evidence="1">
        <name>[4Fe-4S] cluster</name>
        <dbReference type="ChEBI" id="CHEBI:49883"/>
    </cofactor>
</comment>
<feature type="domain" description="Aconitase/3-isopropylmalate dehydratase large subunit alpha/beta/alpha" evidence="13">
    <location>
        <begin position="68"/>
        <end position="565"/>
    </location>
</feature>
<proteinExistence type="inferred from homology"/>
<dbReference type="PROSITE" id="PS00450">
    <property type="entry name" value="ACONITASE_1"/>
    <property type="match status" value="1"/>
</dbReference>
<evidence type="ECO:0000256" key="12">
    <source>
        <dbReference type="SAM" id="Phobius"/>
    </source>
</evidence>
<dbReference type="Gene3D" id="3.20.19.10">
    <property type="entry name" value="Aconitase, domain 4"/>
    <property type="match status" value="1"/>
</dbReference>
<dbReference type="InterPro" id="IPR015931">
    <property type="entry name" value="Acnase/IPM_dHydase_lsu_aba_1/3"/>
</dbReference>
<evidence type="ECO:0000256" key="3">
    <source>
        <dbReference type="ARBA" id="ARBA00012926"/>
    </source>
</evidence>
<dbReference type="PROSITE" id="PS01244">
    <property type="entry name" value="ACONITASE_2"/>
    <property type="match status" value="1"/>
</dbReference>
<dbReference type="Pfam" id="PF00694">
    <property type="entry name" value="Aconitase_C"/>
    <property type="match status" value="1"/>
</dbReference>
<dbReference type="Gene3D" id="3.30.499.10">
    <property type="entry name" value="Aconitase, domain 3"/>
    <property type="match status" value="2"/>
</dbReference>
<keyword evidence="9" id="KW-0456">Lyase</keyword>
<dbReference type="GO" id="GO:0003994">
    <property type="term" value="F:aconitate hydratase activity"/>
    <property type="evidence" value="ECO:0007669"/>
    <property type="project" value="UniProtKB-EC"/>
</dbReference>
<keyword evidence="6" id="KW-0479">Metal-binding</keyword>